<sequence length="61" mass="6403">MPDRLWRHSGGHDRAGGRFEALVGTSVVIARADGPTLPAAMGTASQLRNIVYGVAEDATLI</sequence>
<accession>A0ABW7EX98</accession>
<evidence type="ECO:0000313" key="1">
    <source>
        <dbReference type="EMBL" id="MFG6417243.1"/>
    </source>
</evidence>
<proteinExistence type="predicted"/>
<name>A0ABW7EX98_9BURK</name>
<dbReference type="Proteomes" id="UP001606300">
    <property type="component" value="Unassembled WGS sequence"/>
</dbReference>
<organism evidence="1 2">
    <name type="scientific">Pelomonas dachongensis</name>
    <dbReference type="NCBI Taxonomy" id="3299029"/>
    <lineage>
        <taxon>Bacteria</taxon>
        <taxon>Pseudomonadati</taxon>
        <taxon>Pseudomonadota</taxon>
        <taxon>Betaproteobacteria</taxon>
        <taxon>Burkholderiales</taxon>
        <taxon>Sphaerotilaceae</taxon>
        <taxon>Roseateles</taxon>
    </lineage>
</organism>
<gene>
    <name evidence="1" type="ORF">ACG02S_25445</name>
</gene>
<keyword evidence="2" id="KW-1185">Reference proteome</keyword>
<reference evidence="1 2" key="1">
    <citation type="submission" date="2024-09" db="EMBL/GenBank/DDBJ databases">
        <title>Novel species of the genus Pelomonas and Roseateles isolated from streams.</title>
        <authorList>
            <person name="Lu H."/>
        </authorList>
    </citation>
    <scope>NUCLEOTIDE SEQUENCE [LARGE SCALE GENOMIC DNA]</scope>
    <source>
        <strain evidence="1 2">DC23W</strain>
    </source>
</reference>
<dbReference type="RefSeq" id="WP_394473301.1">
    <property type="nucleotide sequence ID" value="NZ_JBIGHY010000019.1"/>
</dbReference>
<dbReference type="EMBL" id="JBIGHY010000019">
    <property type="protein sequence ID" value="MFG6417243.1"/>
    <property type="molecule type" value="Genomic_DNA"/>
</dbReference>
<protein>
    <submittedName>
        <fullName evidence="1">Uncharacterized protein</fullName>
    </submittedName>
</protein>
<comment type="caution">
    <text evidence="1">The sequence shown here is derived from an EMBL/GenBank/DDBJ whole genome shotgun (WGS) entry which is preliminary data.</text>
</comment>
<evidence type="ECO:0000313" key="2">
    <source>
        <dbReference type="Proteomes" id="UP001606300"/>
    </source>
</evidence>